<dbReference type="OrthoDB" id="21094at2"/>
<evidence type="ECO:0000256" key="5">
    <source>
        <dbReference type="ARBA" id="ARBA00022989"/>
    </source>
</evidence>
<evidence type="ECO:0000313" key="8">
    <source>
        <dbReference type="EMBL" id="TXF12194.1"/>
    </source>
</evidence>
<keyword evidence="4 7" id="KW-0812">Transmembrane</keyword>
<evidence type="ECO:0000256" key="2">
    <source>
        <dbReference type="ARBA" id="ARBA00009784"/>
    </source>
</evidence>
<feature type="transmembrane region" description="Helical" evidence="7">
    <location>
        <begin position="115"/>
        <end position="139"/>
    </location>
</feature>
<dbReference type="EMBL" id="VPFL01000007">
    <property type="protein sequence ID" value="TXF12194.1"/>
    <property type="molecule type" value="Genomic_DNA"/>
</dbReference>
<dbReference type="GO" id="GO:0005886">
    <property type="term" value="C:plasma membrane"/>
    <property type="evidence" value="ECO:0007669"/>
    <property type="project" value="UniProtKB-SubCell"/>
</dbReference>
<dbReference type="InterPro" id="IPR002771">
    <property type="entry name" value="Multi_antbiot-R_MarC"/>
</dbReference>
<comment type="caution">
    <text evidence="8">The sequence shown here is derived from an EMBL/GenBank/DDBJ whole genome shotgun (WGS) entry which is preliminary data.</text>
</comment>
<comment type="subcellular location">
    <subcellularLocation>
        <location evidence="1 7">Cell membrane</location>
        <topology evidence="1 7">Multi-pass membrane protein</topology>
    </subcellularLocation>
</comment>
<feature type="transmembrane region" description="Helical" evidence="7">
    <location>
        <begin position="145"/>
        <end position="166"/>
    </location>
</feature>
<feature type="transmembrane region" description="Helical" evidence="7">
    <location>
        <begin position="76"/>
        <end position="94"/>
    </location>
</feature>
<dbReference type="NCBIfam" id="TIGR00427">
    <property type="entry name" value="NAAT family transporter"/>
    <property type="match status" value="1"/>
</dbReference>
<gene>
    <name evidence="8" type="ORF">FR698_06545</name>
</gene>
<evidence type="ECO:0000256" key="7">
    <source>
        <dbReference type="RuleBase" id="RU362048"/>
    </source>
</evidence>
<organism evidence="8 9">
    <name type="scientific">Pelomicrobium methylotrophicum</name>
    <dbReference type="NCBI Taxonomy" id="2602750"/>
    <lineage>
        <taxon>Bacteria</taxon>
        <taxon>Pseudomonadati</taxon>
        <taxon>Pseudomonadota</taxon>
        <taxon>Hydrogenophilia</taxon>
        <taxon>Hydrogenophilia incertae sedis</taxon>
        <taxon>Pelomicrobium</taxon>
    </lineage>
</organism>
<evidence type="ECO:0000256" key="1">
    <source>
        <dbReference type="ARBA" id="ARBA00004651"/>
    </source>
</evidence>
<proteinExistence type="inferred from homology"/>
<comment type="similarity">
    <text evidence="2 7">Belongs to the UPF0056 (MarC) family.</text>
</comment>
<feature type="transmembrane region" description="Helical" evidence="7">
    <location>
        <begin position="45"/>
        <end position="64"/>
    </location>
</feature>
<keyword evidence="9" id="KW-1185">Reference proteome</keyword>
<keyword evidence="6 7" id="KW-0472">Membrane</keyword>
<reference evidence="8 9" key="1">
    <citation type="submission" date="2019-08" db="EMBL/GenBank/DDBJ databases">
        <title>Pelomicrobium methylotrophicum gen. nov., sp. nov. a moderately thermophilic, facultatively anaerobic, lithoautotrophic and methylotrophic bacterium isolated from a terrestrial mud volcano.</title>
        <authorList>
            <person name="Slobodkina G.B."/>
            <person name="Merkel A.Y."/>
            <person name="Slobodkin A.I."/>
        </authorList>
    </citation>
    <scope>NUCLEOTIDE SEQUENCE [LARGE SCALE GENOMIC DNA]</scope>
    <source>
        <strain evidence="8 9">SM250</strain>
    </source>
</reference>
<feature type="transmembrane region" description="Helical" evidence="7">
    <location>
        <begin position="12"/>
        <end position="33"/>
    </location>
</feature>
<accession>A0A5C7ETW6</accession>
<dbReference type="FunCoup" id="A0A5C7ETW6">
    <property type="interactions" value="106"/>
</dbReference>
<dbReference type="PANTHER" id="PTHR33508">
    <property type="entry name" value="UPF0056 MEMBRANE PROTEIN YHCE"/>
    <property type="match status" value="1"/>
</dbReference>
<dbReference type="Proteomes" id="UP000321201">
    <property type="component" value="Unassembled WGS sequence"/>
</dbReference>
<evidence type="ECO:0000256" key="3">
    <source>
        <dbReference type="ARBA" id="ARBA00022475"/>
    </source>
</evidence>
<dbReference type="InParanoid" id="A0A5C7ETW6"/>
<keyword evidence="5 7" id="KW-1133">Transmembrane helix</keyword>
<dbReference type="RefSeq" id="WP_147799392.1">
    <property type="nucleotide sequence ID" value="NZ_VPFL01000007.1"/>
</dbReference>
<name>A0A5C7ETW6_9PROT</name>
<evidence type="ECO:0000256" key="4">
    <source>
        <dbReference type="ARBA" id="ARBA00022692"/>
    </source>
</evidence>
<keyword evidence="3" id="KW-1003">Cell membrane</keyword>
<evidence type="ECO:0000256" key="6">
    <source>
        <dbReference type="ARBA" id="ARBA00023136"/>
    </source>
</evidence>
<protein>
    <recommendedName>
        <fullName evidence="7">UPF0056 membrane protein</fullName>
    </recommendedName>
</protein>
<dbReference type="Pfam" id="PF01914">
    <property type="entry name" value="MarC"/>
    <property type="match status" value="1"/>
</dbReference>
<feature type="transmembrane region" description="Helical" evidence="7">
    <location>
        <begin position="187"/>
        <end position="204"/>
    </location>
</feature>
<evidence type="ECO:0000313" key="9">
    <source>
        <dbReference type="Proteomes" id="UP000321201"/>
    </source>
</evidence>
<dbReference type="AlphaFoldDB" id="A0A5C7ETW6"/>
<dbReference type="PANTHER" id="PTHR33508:SF1">
    <property type="entry name" value="UPF0056 MEMBRANE PROTEIN YHCE"/>
    <property type="match status" value="1"/>
</dbReference>
<sequence length="213" mass="22380">MGELASWTDYTRFLVTLTAVLDPFFIVPFFLAFTADWNPRERRRLAHVITLTVAAVLIGFAVAGETMLRFLGGSLASFRVGGGLVLLLMALAMLNAEPGGLRQSRKEALEFEAHATGGVVPLAVPLLAGPGAISTVIIAVEQGGLAHKLAILGCILAVCVLLWIVLRLAAPIGNRLGTTGLNVATRLLGLLLTAIAVETMAVGLKELFPGLEG</sequence>